<protein>
    <submittedName>
        <fullName evidence="1">Predicted protein</fullName>
    </submittedName>
</protein>
<evidence type="ECO:0000313" key="2">
    <source>
        <dbReference type="Proteomes" id="UP000006671"/>
    </source>
</evidence>
<sequence length="184" mass="21742">MQIIHDMVGIGNELNPFSKDGKISQLWSIFYEVQDYLHFDDEQVMEILKDPQQRHFIQKRVSKYCSFYVEVFEKGPHYLHQMKYHLIEVWVQILSLKNGMNFINEGLGKYHVTDNLTRGRNGGLGSDSRWDLIAQHITEGFLFKNSKLWSELQKVMKARYKYRSSKAEFDAKLNESESLLTHHP</sequence>
<accession>D2W5P5</accession>
<reference evidence="1 2" key="1">
    <citation type="journal article" date="2010" name="Cell">
        <title>The genome of Naegleria gruberi illuminates early eukaryotic versatility.</title>
        <authorList>
            <person name="Fritz-Laylin L.K."/>
            <person name="Prochnik S.E."/>
            <person name="Ginger M.L."/>
            <person name="Dacks J.B."/>
            <person name="Carpenter M.L."/>
            <person name="Field M.C."/>
            <person name="Kuo A."/>
            <person name="Paredez A."/>
            <person name="Chapman J."/>
            <person name="Pham J."/>
            <person name="Shu S."/>
            <person name="Neupane R."/>
            <person name="Cipriano M."/>
            <person name="Mancuso J."/>
            <person name="Tu H."/>
            <person name="Salamov A."/>
            <person name="Lindquist E."/>
            <person name="Shapiro H."/>
            <person name="Lucas S."/>
            <person name="Grigoriev I.V."/>
            <person name="Cande W.Z."/>
            <person name="Fulton C."/>
            <person name="Rokhsar D.S."/>
            <person name="Dawson S.C."/>
        </authorList>
    </citation>
    <scope>NUCLEOTIDE SEQUENCE [LARGE SCALE GENOMIC DNA]</scope>
    <source>
        <strain evidence="1 2">NEG-M</strain>
    </source>
</reference>
<dbReference type="VEuPathDB" id="AmoebaDB:NAEGRDRAFT_76736"/>
<dbReference type="Proteomes" id="UP000006671">
    <property type="component" value="Unassembled WGS sequence"/>
</dbReference>
<dbReference type="AlphaFoldDB" id="D2W5P5"/>
<gene>
    <name evidence="1" type="ORF">NAEGRDRAFT_76736</name>
</gene>
<dbReference type="EMBL" id="GG739115">
    <property type="protein sequence ID" value="EFC35608.1"/>
    <property type="molecule type" value="Genomic_DNA"/>
</dbReference>
<evidence type="ECO:0000313" key="1">
    <source>
        <dbReference type="EMBL" id="EFC35608.1"/>
    </source>
</evidence>
<dbReference type="InParanoid" id="D2W5P5"/>
<proteinExistence type="predicted"/>
<organism evidence="2">
    <name type="scientific">Naegleria gruberi</name>
    <name type="common">Amoeba</name>
    <dbReference type="NCBI Taxonomy" id="5762"/>
    <lineage>
        <taxon>Eukaryota</taxon>
        <taxon>Discoba</taxon>
        <taxon>Heterolobosea</taxon>
        <taxon>Tetramitia</taxon>
        <taxon>Eutetramitia</taxon>
        <taxon>Vahlkampfiidae</taxon>
        <taxon>Naegleria</taxon>
    </lineage>
</organism>
<dbReference type="KEGG" id="ngr:NAEGRDRAFT_76736"/>
<dbReference type="GeneID" id="8860303"/>
<dbReference type="RefSeq" id="XP_002668352.1">
    <property type="nucleotide sequence ID" value="XM_002668306.1"/>
</dbReference>
<keyword evidence="2" id="KW-1185">Reference proteome</keyword>
<name>D2W5P5_NAEGR</name>